<dbReference type="RefSeq" id="WP_169394496.1">
    <property type="nucleotide sequence ID" value="NZ_BAAAJH010000008.1"/>
</dbReference>
<dbReference type="InterPro" id="IPR037523">
    <property type="entry name" value="VOC_core"/>
</dbReference>
<organism evidence="2 3">
    <name type="scientific">Pseudonocardia xinjiangensis</name>
    <dbReference type="NCBI Taxonomy" id="75289"/>
    <lineage>
        <taxon>Bacteria</taxon>
        <taxon>Bacillati</taxon>
        <taxon>Actinomycetota</taxon>
        <taxon>Actinomycetes</taxon>
        <taxon>Pseudonocardiales</taxon>
        <taxon>Pseudonocardiaceae</taxon>
        <taxon>Pseudonocardia</taxon>
    </lineage>
</organism>
<name>A0ABX1R970_9PSEU</name>
<dbReference type="InterPro" id="IPR004360">
    <property type="entry name" value="Glyas_Fos-R_dOase_dom"/>
</dbReference>
<dbReference type="InterPro" id="IPR029068">
    <property type="entry name" value="Glyas_Bleomycin-R_OHBP_Dase"/>
</dbReference>
<keyword evidence="3" id="KW-1185">Reference proteome</keyword>
<dbReference type="SUPFAM" id="SSF54593">
    <property type="entry name" value="Glyoxalase/Bleomycin resistance protein/Dihydroxybiphenyl dioxygenase"/>
    <property type="match status" value="1"/>
</dbReference>
<evidence type="ECO:0000313" key="3">
    <source>
        <dbReference type="Proteomes" id="UP001296706"/>
    </source>
</evidence>
<comment type="caution">
    <text evidence="2">The sequence shown here is derived from an EMBL/GenBank/DDBJ whole genome shotgun (WGS) entry which is preliminary data.</text>
</comment>
<evidence type="ECO:0000259" key="1">
    <source>
        <dbReference type="PROSITE" id="PS51819"/>
    </source>
</evidence>
<evidence type="ECO:0000313" key="2">
    <source>
        <dbReference type="EMBL" id="NMH76419.1"/>
    </source>
</evidence>
<dbReference type="Gene3D" id="3.10.180.10">
    <property type="entry name" value="2,3-Dihydroxybiphenyl 1,2-Dioxygenase, domain 1"/>
    <property type="match status" value="1"/>
</dbReference>
<dbReference type="EMBL" id="JAAXKY010000008">
    <property type="protein sequence ID" value="NMH76419.1"/>
    <property type="molecule type" value="Genomic_DNA"/>
</dbReference>
<gene>
    <name evidence="2" type="ORF">HF577_04785</name>
</gene>
<dbReference type="PROSITE" id="PS51819">
    <property type="entry name" value="VOC"/>
    <property type="match status" value="1"/>
</dbReference>
<dbReference type="Pfam" id="PF00903">
    <property type="entry name" value="Glyoxalase"/>
    <property type="match status" value="1"/>
</dbReference>
<dbReference type="Proteomes" id="UP001296706">
    <property type="component" value="Unassembled WGS sequence"/>
</dbReference>
<protein>
    <submittedName>
        <fullName evidence="2">VOC family protein</fullName>
    </submittedName>
</protein>
<accession>A0ABX1R970</accession>
<feature type="domain" description="VOC" evidence="1">
    <location>
        <begin position="6"/>
        <end position="133"/>
    </location>
</feature>
<reference evidence="2 3" key="1">
    <citation type="submission" date="2020-04" db="EMBL/GenBank/DDBJ databases">
        <authorList>
            <person name="Klaysubun C."/>
            <person name="Duangmal K."/>
            <person name="Lipun K."/>
        </authorList>
    </citation>
    <scope>NUCLEOTIDE SEQUENCE [LARGE SCALE GENOMIC DNA]</scope>
    <source>
        <strain evidence="2 3">JCM 11839</strain>
    </source>
</reference>
<sequence>MPLSVGINHVTSSTADLDRLVTFYSQMFGARKVFESAKTDTHGRMAIVELGGTRYVKIVEDEAGTTASAPRTPSAHAVTERFGLAVDSYSALRDLRERMVRAGADADEIERLPAQWVLRFTDPDGTPLQVCAHAQPGDDAV</sequence>
<proteinExistence type="predicted"/>